<keyword evidence="2" id="KW-0456">Lyase</keyword>
<dbReference type="Pfam" id="PF01903">
    <property type="entry name" value="CbiX"/>
    <property type="match status" value="2"/>
</dbReference>
<sequence>MRPIPRYRQEPVLVTVAHGSRDGRSAATIRALVGEIPGARVSFLDLSHPLLADVLRSLPAEGHREAVVVPLLLGSAYHARIDLPALLTRAPAGLRVSVSDVLGTTTTLANVALDRLAATGADLADPHLGVVVAAVGSSHAPANGAVARLARRWQARHGFLAAPAFVGGTPAAGRPDIPAAIARLRTRGAREIAVASWFLAPGLLLDRVAAQAPDARIAAPLAPDPRITALILRRYTETAYQRAESA</sequence>
<dbReference type="EMBL" id="BSTI01000019">
    <property type="protein sequence ID" value="GLY70018.1"/>
    <property type="molecule type" value="Genomic_DNA"/>
</dbReference>
<dbReference type="CDD" id="cd03416">
    <property type="entry name" value="CbiX_SirB_N"/>
    <property type="match status" value="1"/>
</dbReference>
<name>A0A9W6R762_9PSEU</name>
<dbReference type="SUPFAM" id="SSF53800">
    <property type="entry name" value="Chelatase"/>
    <property type="match status" value="1"/>
</dbReference>
<dbReference type="InterPro" id="IPR002762">
    <property type="entry name" value="CbiX-like"/>
</dbReference>
<keyword evidence="4" id="KW-1185">Reference proteome</keyword>
<dbReference type="InterPro" id="IPR050963">
    <property type="entry name" value="Sirohydro_Cobaltochel/CbiX"/>
</dbReference>
<reference evidence="3" key="1">
    <citation type="submission" date="2023-03" db="EMBL/GenBank/DDBJ databases">
        <title>Amycolatopsis taiwanensis NBRC 103393.</title>
        <authorList>
            <person name="Ichikawa N."/>
            <person name="Sato H."/>
            <person name="Tonouchi N."/>
        </authorList>
    </citation>
    <scope>NUCLEOTIDE SEQUENCE</scope>
    <source>
        <strain evidence="3">NBRC 103393</strain>
    </source>
</reference>
<keyword evidence="1" id="KW-0479">Metal-binding</keyword>
<accession>A0A9W6R762</accession>
<gene>
    <name evidence="3" type="ORF">Atai01_66370</name>
</gene>
<dbReference type="PANTHER" id="PTHR33542">
    <property type="entry name" value="SIROHYDROCHLORIN FERROCHELATASE, CHLOROPLASTIC"/>
    <property type="match status" value="1"/>
</dbReference>
<evidence type="ECO:0000313" key="4">
    <source>
        <dbReference type="Proteomes" id="UP001165136"/>
    </source>
</evidence>
<organism evidence="3 4">
    <name type="scientific">Amycolatopsis taiwanensis</name>
    <dbReference type="NCBI Taxonomy" id="342230"/>
    <lineage>
        <taxon>Bacteria</taxon>
        <taxon>Bacillati</taxon>
        <taxon>Actinomycetota</taxon>
        <taxon>Actinomycetes</taxon>
        <taxon>Pseudonocardiales</taxon>
        <taxon>Pseudonocardiaceae</taxon>
        <taxon>Amycolatopsis</taxon>
    </lineage>
</organism>
<dbReference type="GO" id="GO:0016829">
    <property type="term" value="F:lyase activity"/>
    <property type="evidence" value="ECO:0007669"/>
    <property type="project" value="UniProtKB-KW"/>
</dbReference>
<protein>
    <submittedName>
        <fullName evidence="3">Cobalamin biosynthesis protein</fullName>
    </submittedName>
</protein>
<dbReference type="Gene3D" id="3.40.50.1400">
    <property type="match status" value="2"/>
</dbReference>
<evidence type="ECO:0000313" key="3">
    <source>
        <dbReference type="EMBL" id="GLY70018.1"/>
    </source>
</evidence>
<evidence type="ECO:0000256" key="1">
    <source>
        <dbReference type="ARBA" id="ARBA00022723"/>
    </source>
</evidence>
<dbReference type="Proteomes" id="UP001165136">
    <property type="component" value="Unassembled WGS sequence"/>
</dbReference>
<evidence type="ECO:0000256" key="2">
    <source>
        <dbReference type="ARBA" id="ARBA00023239"/>
    </source>
</evidence>
<dbReference type="PANTHER" id="PTHR33542:SF5">
    <property type="entry name" value="FERROCHELATASE CHE1"/>
    <property type="match status" value="1"/>
</dbReference>
<proteinExistence type="predicted"/>
<comment type="caution">
    <text evidence="3">The sequence shown here is derived from an EMBL/GenBank/DDBJ whole genome shotgun (WGS) entry which is preliminary data.</text>
</comment>
<dbReference type="AlphaFoldDB" id="A0A9W6R762"/>
<dbReference type="GO" id="GO:0046872">
    <property type="term" value="F:metal ion binding"/>
    <property type="evidence" value="ECO:0007669"/>
    <property type="project" value="UniProtKB-KW"/>
</dbReference>